<gene>
    <name evidence="1" type="ORF">NC653_026889</name>
    <name evidence="2" type="ORF">NC653_026890</name>
</gene>
<name>A0AAD6Q674_9ROSI</name>
<accession>A0AAD6Q674</accession>
<dbReference type="EMBL" id="JAQIZT010000011">
    <property type="protein sequence ID" value="KAJ6978593.1"/>
    <property type="molecule type" value="Genomic_DNA"/>
</dbReference>
<evidence type="ECO:0000313" key="3">
    <source>
        <dbReference type="Proteomes" id="UP001164929"/>
    </source>
</evidence>
<sequence>MITDIGKARKAPLQDLQINKDYVEGKKQVEVRARGDREYLEIQSVLRCHFLLC</sequence>
<organism evidence="2 3">
    <name type="scientific">Populus alba x Populus x berolinensis</name>
    <dbReference type="NCBI Taxonomy" id="444605"/>
    <lineage>
        <taxon>Eukaryota</taxon>
        <taxon>Viridiplantae</taxon>
        <taxon>Streptophyta</taxon>
        <taxon>Embryophyta</taxon>
        <taxon>Tracheophyta</taxon>
        <taxon>Spermatophyta</taxon>
        <taxon>Magnoliopsida</taxon>
        <taxon>eudicotyledons</taxon>
        <taxon>Gunneridae</taxon>
        <taxon>Pentapetalae</taxon>
        <taxon>rosids</taxon>
        <taxon>fabids</taxon>
        <taxon>Malpighiales</taxon>
        <taxon>Salicaceae</taxon>
        <taxon>Saliceae</taxon>
        <taxon>Populus</taxon>
    </lineage>
</organism>
<dbReference type="AlphaFoldDB" id="A0AAD6Q674"/>
<comment type="caution">
    <text evidence="2">The sequence shown here is derived from an EMBL/GenBank/DDBJ whole genome shotgun (WGS) entry which is preliminary data.</text>
</comment>
<evidence type="ECO:0000313" key="2">
    <source>
        <dbReference type="EMBL" id="KAJ6978593.1"/>
    </source>
</evidence>
<reference evidence="2" key="1">
    <citation type="journal article" date="2023" name="Mol. Ecol. Resour.">
        <title>Chromosome-level genome assembly of a triploid poplar Populus alba 'Berolinensis'.</title>
        <authorList>
            <person name="Chen S."/>
            <person name="Yu Y."/>
            <person name="Wang X."/>
            <person name="Wang S."/>
            <person name="Zhang T."/>
            <person name="Zhou Y."/>
            <person name="He R."/>
            <person name="Meng N."/>
            <person name="Wang Y."/>
            <person name="Liu W."/>
            <person name="Liu Z."/>
            <person name="Liu J."/>
            <person name="Guo Q."/>
            <person name="Huang H."/>
            <person name="Sederoff R.R."/>
            <person name="Wang G."/>
            <person name="Qu G."/>
            <person name="Chen S."/>
        </authorList>
    </citation>
    <scope>NUCLEOTIDE SEQUENCE</scope>
    <source>
        <strain evidence="2">SC-2020</strain>
    </source>
</reference>
<evidence type="ECO:0000313" key="1">
    <source>
        <dbReference type="EMBL" id="KAJ6978592.1"/>
    </source>
</evidence>
<dbReference type="Proteomes" id="UP001164929">
    <property type="component" value="Chromosome 11"/>
</dbReference>
<dbReference type="EMBL" id="JAQIZT010000011">
    <property type="protein sequence ID" value="KAJ6978592.1"/>
    <property type="molecule type" value="Genomic_DNA"/>
</dbReference>
<keyword evidence="3" id="KW-1185">Reference proteome</keyword>
<protein>
    <submittedName>
        <fullName evidence="2">Uncharacterized protein</fullName>
    </submittedName>
</protein>
<proteinExistence type="predicted"/>